<keyword evidence="4" id="KW-1185">Reference proteome</keyword>
<name>A0A9X4H0A8_9FIRM</name>
<dbReference type="GO" id="GO:0016887">
    <property type="term" value="F:ATP hydrolysis activity"/>
    <property type="evidence" value="ECO:0007669"/>
    <property type="project" value="InterPro"/>
</dbReference>
<dbReference type="GO" id="GO:0005524">
    <property type="term" value="F:ATP binding"/>
    <property type="evidence" value="ECO:0007669"/>
    <property type="project" value="UniProtKB-KW"/>
</dbReference>
<dbReference type="Proteomes" id="UP001154312">
    <property type="component" value="Unassembled WGS sequence"/>
</dbReference>
<reference evidence="3" key="1">
    <citation type="submission" date="2022-02" db="EMBL/GenBank/DDBJ databases">
        <authorList>
            <person name="Leng L."/>
        </authorList>
    </citation>
    <scope>NUCLEOTIDE SEQUENCE</scope>
    <source>
        <strain evidence="3">JI</strain>
    </source>
</reference>
<dbReference type="AlphaFoldDB" id="A0A9X4H0A8"/>
<dbReference type="InterPro" id="IPR049945">
    <property type="entry name" value="AAA_22"/>
</dbReference>
<dbReference type="RefSeq" id="WP_277445183.1">
    <property type="nucleotide sequence ID" value="NZ_JAKOAV010000038.1"/>
</dbReference>
<keyword evidence="3" id="KW-0067">ATP-binding</keyword>
<accession>A0A9X4H0A8</accession>
<sequence>MKNEPGKACYLPQIIEEYKGNPLIEALPPIYSSYEAAKLLTVDPGYNEGEREFDAQYRFHCIGRLFRYFQPLDTHIDIEQRISRAIRQGYISKNPITPDYAARLAQGAAAIRKKSGLNAVYSMNSTASGFTVIGMSGVGKTTAMEKVLSLYPQQILHTQYKGEPLFLTQLVWAKIDCPFDGSLKGLCLSFFAYVDRILGTSYSKKFSSDRMTVDAALPRMAQIATTHCLGLLVIDEIQHLSQAKSGGSDKMLNFFVTLVNTIGVPVVLIGTTKAMSVLQSEFRQARRGSGQGDLLWDRMKNDLSWEIMLRAMWKNQWTRNQTPLTAELKDILYDESQGIIDIAVKLYAMAQMKAIADGTETITAQTIKEVAAEKLRLVKPMLDALRSGNMKKLLMYEDIKPVNVEDYLAAQSGRIAGGDIPLGQNEILSLTEQAVLKLLEMDISSKVARSAVKKAIGKSVSGQPLAAVVKKAFKIALNMETEKNPTDIDEQDDDLRKAAGESPYENLKKSGFVAESADEF</sequence>
<organism evidence="3 4">
    <name type="scientific">Pelotomaculum isophthalicicum JI</name>
    <dbReference type="NCBI Taxonomy" id="947010"/>
    <lineage>
        <taxon>Bacteria</taxon>
        <taxon>Bacillati</taxon>
        <taxon>Bacillota</taxon>
        <taxon>Clostridia</taxon>
        <taxon>Eubacteriales</taxon>
        <taxon>Desulfotomaculaceae</taxon>
        <taxon>Pelotomaculum</taxon>
    </lineage>
</organism>
<dbReference type="EMBL" id="JAKOAV010000038">
    <property type="protein sequence ID" value="MDF9409682.1"/>
    <property type="molecule type" value="Genomic_DNA"/>
</dbReference>
<proteinExistence type="predicted"/>
<dbReference type="Gene3D" id="3.40.50.300">
    <property type="entry name" value="P-loop containing nucleotide triphosphate hydrolases"/>
    <property type="match status" value="1"/>
</dbReference>
<feature type="domain" description="ORC1/DEAH AAA+ ATPase" evidence="2">
    <location>
        <begin position="126"/>
        <end position="275"/>
    </location>
</feature>
<comment type="caution">
    <text evidence="3">The sequence shown here is derived from an EMBL/GenBank/DDBJ whole genome shotgun (WGS) entry which is preliminary data.</text>
</comment>
<evidence type="ECO:0000313" key="4">
    <source>
        <dbReference type="Proteomes" id="UP001154312"/>
    </source>
</evidence>
<gene>
    <name evidence="3" type="ORF">L7E55_15205</name>
</gene>
<dbReference type="SUPFAM" id="SSF52540">
    <property type="entry name" value="P-loop containing nucleoside triphosphate hydrolases"/>
    <property type="match status" value="1"/>
</dbReference>
<feature type="region of interest" description="Disordered" evidence="1">
    <location>
        <begin position="481"/>
        <end position="502"/>
    </location>
</feature>
<protein>
    <submittedName>
        <fullName evidence="3">ATP-binding protein</fullName>
    </submittedName>
</protein>
<keyword evidence="3" id="KW-0547">Nucleotide-binding</keyword>
<evidence type="ECO:0000313" key="3">
    <source>
        <dbReference type="EMBL" id="MDF9409682.1"/>
    </source>
</evidence>
<dbReference type="Pfam" id="PF13401">
    <property type="entry name" value="AAA_22"/>
    <property type="match status" value="1"/>
</dbReference>
<dbReference type="InterPro" id="IPR027417">
    <property type="entry name" value="P-loop_NTPase"/>
</dbReference>
<evidence type="ECO:0000259" key="2">
    <source>
        <dbReference type="Pfam" id="PF13401"/>
    </source>
</evidence>
<evidence type="ECO:0000256" key="1">
    <source>
        <dbReference type="SAM" id="MobiDB-lite"/>
    </source>
</evidence>